<dbReference type="SUPFAM" id="SSF56672">
    <property type="entry name" value="DNA/RNA polymerases"/>
    <property type="match status" value="1"/>
</dbReference>
<evidence type="ECO:0000256" key="1">
    <source>
        <dbReference type="ARBA" id="ARBA00023268"/>
    </source>
</evidence>
<feature type="domain" description="Reverse transcriptase/retrotransposon-derived protein RNase H-like" evidence="2">
    <location>
        <begin position="148"/>
        <end position="193"/>
    </location>
</feature>
<dbReference type="Gene3D" id="3.30.70.270">
    <property type="match status" value="1"/>
</dbReference>
<keyword evidence="1" id="KW-0511">Multifunctional enzyme</keyword>
<gene>
    <name evidence="3" type="ORF">Sradi_5708100</name>
</gene>
<name>A0AAW2L508_SESRA</name>
<reference evidence="3" key="2">
    <citation type="journal article" date="2024" name="Plant">
        <title>Genomic evolution and insights into agronomic trait innovations of Sesamum species.</title>
        <authorList>
            <person name="Miao H."/>
            <person name="Wang L."/>
            <person name="Qu L."/>
            <person name="Liu H."/>
            <person name="Sun Y."/>
            <person name="Le M."/>
            <person name="Wang Q."/>
            <person name="Wei S."/>
            <person name="Zheng Y."/>
            <person name="Lin W."/>
            <person name="Duan Y."/>
            <person name="Cao H."/>
            <person name="Xiong S."/>
            <person name="Wang X."/>
            <person name="Wei L."/>
            <person name="Li C."/>
            <person name="Ma Q."/>
            <person name="Ju M."/>
            <person name="Zhao R."/>
            <person name="Li G."/>
            <person name="Mu C."/>
            <person name="Tian Q."/>
            <person name="Mei H."/>
            <person name="Zhang T."/>
            <person name="Gao T."/>
            <person name="Zhang H."/>
        </authorList>
    </citation>
    <scope>NUCLEOTIDE SEQUENCE</scope>
    <source>
        <strain evidence="3">G02</strain>
    </source>
</reference>
<evidence type="ECO:0000259" key="2">
    <source>
        <dbReference type="Pfam" id="PF17919"/>
    </source>
</evidence>
<dbReference type="AlphaFoldDB" id="A0AAW2L508"/>
<protein>
    <submittedName>
        <fullName evidence="3">Transposon Tf2-11 polyprotein</fullName>
    </submittedName>
</protein>
<dbReference type="GO" id="GO:0003824">
    <property type="term" value="F:catalytic activity"/>
    <property type="evidence" value="ECO:0007669"/>
    <property type="project" value="UniProtKB-KW"/>
</dbReference>
<dbReference type="Pfam" id="PF17919">
    <property type="entry name" value="RT_RNaseH_2"/>
    <property type="match status" value="1"/>
</dbReference>
<evidence type="ECO:0000313" key="3">
    <source>
        <dbReference type="EMBL" id="KAL0313088.1"/>
    </source>
</evidence>
<dbReference type="FunFam" id="3.30.70.270:FF:000020">
    <property type="entry name" value="Transposon Tf2-6 polyprotein-like Protein"/>
    <property type="match status" value="1"/>
</dbReference>
<dbReference type="PANTHER" id="PTHR37984">
    <property type="entry name" value="PROTEIN CBG26694"/>
    <property type="match status" value="1"/>
</dbReference>
<organism evidence="3">
    <name type="scientific">Sesamum radiatum</name>
    <name type="common">Black benniseed</name>
    <dbReference type="NCBI Taxonomy" id="300843"/>
    <lineage>
        <taxon>Eukaryota</taxon>
        <taxon>Viridiplantae</taxon>
        <taxon>Streptophyta</taxon>
        <taxon>Embryophyta</taxon>
        <taxon>Tracheophyta</taxon>
        <taxon>Spermatophyta</taxon>
        <taxon>Magnoliopsida</taxon>
        <taxon>eudicotyledons</taxon>
        <taxon>Gunneridae</taxon>
        <taxon>Pentapetalae</taxon>
        <taxon>asterids</taxon>
        <taxon>lamiids</taxon>
        <taxon>Lamiales</taxon>
        <taxon>Pedaliaceae</taxon>
        <taxon>Sesamum</taxon>
    </lineage>
</organism>
<reference evidence="3" key="1">
    <citation type="submission" date="2020-06" db="EMBL/GenBank/DDBJ databases">
        <authorList>
            <person name="Li T."/>
            <person name="Hu X."/>
            <person name="Zhang T."/>
            <person name="Song X."/>
            <person name="Zhang H."/>
            <person name="Dai N."/>
            <person name="Sheng W."/>
            <person name="Hou X."/>
            <person name="Wei L."/>
        </authorList>
    </citation>
    <scope>NUCLEOTIDE SEQUENCE</scope>
    <source>
        <strain evidence="3">G02</strain>
        <tissue evidence="3">Leaf</tissue>
    </source>
</reference>
<dbReference type="PANTHER" id="PTHR37984:SF5">
    <property type="entry name" value="PROTEIN NYNRIN-LIKE"/>
    <property type="match status" value="1"/>
</dbReference>
<dbReference type="InterPro" id="IPR043502">
    <property type="entry name" value="DNA/RNA_pol_sf"/>
</dbReference>
<comment type="caution">
    <text evidence="3">The sequence shown here is derived from an EMBL/GenBank/DDBJ whole genome shotgun (WGS) entry which is preliminary data.</text>
</comment>
<proteinExistence type="predicted"/>
<dbReference type="InterPro" id="IPR050951">
    <property type="entry name" value="Retrovirus_Pol_polyprotein"/>
</dbReference>
<sequence length="194" mass="22246">MQFEKGCKRSEASYLCTLHFDEIEEASGLIPSIIKKLLKEFEDVMPDELPRKLPSKKTVDHEIELVPGMKPLARAPYRISQLELVERGPIRMDPKKVQAIVEWQPPSNVHDLRSFLGLANYYWRFVKGYFEIARPMTDLLKKTETWNWAPQCQVSFDNLKRAMVIDPVLALPDISKPFVVETDASDFALGGVLI</sequence>
<dbReference type="InterPro" id="IPR041577">
    <property type="entry name" value="RT_RNaseH_2"/>
</dbReference>
<dbReference type="EMBL" id="JACGWJ010000026">
    <property type="protein sequence ID" value="KAL0313088.1"/>
    <property type="molecule type" value="Genomic_DNA"/>
</dbReference>
<dbReference type="InterPro" id="IPR043128">
    <property type="entry name" value="Rev_trsase/Diguanyl_cyclase"/>
</dbReference>
<accession>A0AAW2L508</accession>